<dbReference type="Pfam" id="PF09677">
    <property type="entry name" value="TrbI_Ftype"/>
    <property type="match status" value="1"/>
</dbReference>
<name>A0ABT8Y7X9_9SPHN</name>
<organism evidence="3 4">
    <name type="scientific">Sphingomonas natans</name>
    <dbReference type="NCBI Taxonomy" id="3063330"/>
    <lineage>
        <taxon>Bacteria</taxon>
        <taxon>Pseudomonadati</taxon>
        <taxon>Pseudomonadota</taxon>
        <taxon>Alphaproteobacteria</taxon>
        <taxon>Sphingomonadales</taxon>
        <taxon>Sphingomonadaceae</taxon>
        <taxon>Sphingomonas</taxon>
    </lineage>
</organism>
<evidence type="ECO:0000313" key="4">
    <source>
        <dbReference type="Proteomes" id="UP001169764"/>
    </source>
</evidence>
<feature type="compositionally biased region" description="Polar residues" evidence="1">
    <location>
        <begin position="192"/>
        <end position="202"/>
    </location>
</feature>
<feature type="region of interest" description="Disordered" evidence="1">
    <location>
        <begin position="159"/>
        <end position="202"/>
    </location>
</feature>
<feature type="region of interest" description="Disordered" evidence="1">
    <location>
        <begin position="1"/>
        <end position="22"/>
    </location>
</feature>
<dbReference type="InterPro" id="IPR014115">
    <property type="entry name" value="TrbI_Ftype"/>
</dbReference>
<keyword evidence="4" id="KW-1185">Reference proteome</keyword>
<feature type="compositionally biased region" description="Low complexity" evidence="1">
    <location>
        <begin position="166"/>
        <end position="191"/>
    </location>
</feature>
<comment type="caution">
    <text evidence="3">The sequence shown here is derived from an EMBL/GenBank/DDBJ whole genome shotgun (WGS) entry which is preliminary data.</text>
</comment>
<dbReference type="RefSeq" id="WP_303541553.1">
    <property type="nucleotide sequence ID" value="NZ_JAUOTP010000003.1"/>
</dbReference>
<keyword evidence="2" id="KW-1133">Transmembrane helix</keyword>
<evidence type="ECO:0000313" key="3">
    <source>
        <dbReference type="EMBL" id="MDO6414410.1"/>
    </source>
</evidence>
<keyword evidence="2" id="KW-0812">Transmembrane</keyword>
<feature type="transmembrane region" description="Helical" evidence="2">
    <location>
        <begin position="30"/>
        <end position="52"/>
    </location>
</feature>
<evidence type="ECO:0000256" key="2">
    <source>
        <dbReference type="SAM" id="Phobius"/>
    </source>
</evidence>
<keyword evidence="2" id="KW-0472">Membrane</keyword>
<gene>
    <name evidence="3" type="ORF">Q4F19_08455</name>
</gene>
<accession>A0ABT8Y7X9</accession>
<reference evidence="3" key="1">
    <citation type="submission" date="2023-07" db="EMBL/GenBank/DDBJ databases">
        <authorList>
            <person name="Kim M."/>
        </authorList>
    </citation>
    <scope>NUCLEOTIDE SEQUENCE</scope>
    <source>
        <strain evidence="3">BIUV-7</strain>
    </source>
</reference>
<dbReference type="Proteomes" id="UP001169764">
    <property type="component" value="Unassembled WGS sequence"/>
</dbReference>
<protein>
    <submittedName>
        <fullName evidence="3">TrbI F-type domain-containing protein</fullName>
    </submittedName>
</protein>
<dbReference type="EMBL" id="JAUOTP010000003">
    <property type="protein sequence ID" value="MDO6414410.1"/>
    <property type="molecule type" value="Genomic_DNA"/>
</dbReference>
<evidence type="ECO:0000256" key="1">
    <source>
        <dbReference type="SAM" id="MobiDB-lite"/>
    </source>
</evidence>
<sequence>MNALNPPRTEWATEDPETDQPLARQPRTFAGFRVTSIAVVAAFALLLAWNIWQTKKILALEKRQLVSVSLQGLITDFVLSESRRGGTPEETARKTKAYLDAVQMAVTRLGANGTPVLVSEAVVGRSIPDATPVVKAAVEKAMGLAPSAASASPTAIVMPSFPVAPTPANEAPAAPSPAPDQLAPPAQSPDPTSAQGSFDGQR</sequence>
<proteinExistence type="predicted"/>